<accession>A0A4P6K2N6</accession>
<dbReference type="InterPro" id="IPR015797">
    <property type="entry name" value="NUDIX_hydrolase-like_dom_sf"/>
</dbReference>
<dbReference type="InterPro" id="IPR000086">
    <property type="entry name" value="NUDIX_hydrolase_dom"/>
</dbReference>
<organism evidence="4 5">
    <name type="scientific">Ktedonosporobacter rubrisoli</name>
    <dbReference type="NCBI Taxonomy" id="2509675"/>
    <lineage>
        <taxon>Bacteria</taxon>
        <taxon>Bacillati</taxon>
        <taxon>Chloroflexota</taxon>
        <taxon>Ktedonobacteria</taxon>
        <taxon>Ktedonobacterales</taxon>
        <taxon>Ktedonosporobacteraceae</taxon>
        <taxon>Ktedonosporobacter</taxon>
    </lineage>
</organism>
<keyword evidence="2 4" id="KW-0378">Hydrolase</keyword>
<evidence type="ECO:0000256" key="1">
    <source>
        <dbReference type="ARBA" id="ARBA00005582"/>
    </source>
</evidence>
<dbReference type="GO" id="GO:0016787">
    <property type="term" value="F:hydrolase activity"/>
    <property type="evidence" value="ECO:0007669"/>
    <property type="project" value="UniProtKB-KW"/>
</dbReference>
<dbReference type="CDD" id="cd02883">
    <property type="entry name" value="NUDIX_Hydrolase"/>
    <property type="match status" value="1"/>
</dbReference>
<dbReference type="SUPFAM" id="SSF55811">
    <property type="entry name" value="Nudix"/>
    <property type="match status" value="1"/>
</dbReference>
<dbReference type="Proteomes" id="UP000290365">
    <property type="component" value="Chromosome"/>
</dbReference>
<dbReference type="Gene3D" id="3.90.79.10">
    <property type="entry name" value="Nucleoside Triphosphate Pyrophosphohydrolase"/>
    <property type="match status" value="1"/>
</dbReference>
<name>A0A4P6K2N6_KTERU</name>
<dbReference type="PANTHER" id="PTHR43736">
    <property type="entry name" value="ADP-RIBOSE PYROPHOSPHATASE"/>
    <property type="match status" value="1"/>
</dbReference>
<dbReference type="InterPro" id="IPR020084">
    <property type="entry name" value="NUDIX_hydrolase_CS"/>
</dbReference>
<reference evidence="4 5" key="1">
    <citation type="submission" date="2019-01" db="EMBL/GenBank/DDBJ databases">
        <title>Ktedonosporobacter rubrisoli SCAWS-G2.</title>
        <authorList>
            <person name="Huang Y."/>
            <person name="Yan B."/>
        </authorList>
    </citation>
    <scope>NUCLEOTIDE SEQUENCE [LARGE SCALE GENOMIC DNA]</scope>
    <source>
        <strain evidence="4 5">SCAWS-G2</strain>
    </source>
</reference>
<proteinExistence type="inferred from homology"/>
<dbReference type="EMBL" id="CP035758">
    <property type="protein sequence ID" value="QBD82404.1"/>
    <property type="molecule type" value="Genomic_DNA"/>
</dbReference>
<sequence length="169" mass="19020">MKKKREIRRKRLKLRMKEKIKGILAGIALRIIALFTLGQISPILSACVIIERDGKFLLIERSDGLGYTIPGGIVRYRETVEHCVLREAQEETGYVVSITGFVGVYSALKRDPRFRAVSLAYRGEIIGGTQHSSGEGEACWREPGEVFGHMAFDCEKMLKDYLNNSLNLS</sequence>
<protein>
    <submittedName>
        <fullName evidence="4">NUDIX hydrolase</fullName>
    </submittedName>
</protein>
<gene>
    <name evidence="4" type="ORF">EPA93_43100</name>
</gene>
<evidence type="ECO:0000313" key="4">
    <source>
        <dbReference type="EMBL" id="QBD82404.1"/>
    </source>
</evidence>
<evidence type="ECO:0000256" key="2">
    <source>
        <dbReference type="ARBA" id="ARBA00022801"/>
    </source>
</evidence>
<feature type="domain" description="Nudix hydrolase" evidence="3">
    <location>
        <begin position="41"/>
        <end position="162"/>
    </location>
</feature>
<dbReference type="AlphaFoldDB" id="A0A4P6K2N6"/>
<dbReference type="PROSITE" id="PS00893">
    <property type="entry name" value="NUDIX_BOX"/>
    <property type="match status" value="1"/>
</dbReference>
<evidence type="ECO:0000313" key="5">
    <source>
        <dbReference type="Proteomes" id="UP000290365"/>
    </source>
</evidence>
<evidence type="ECO:0000259" key="3">
    <source>
        <dbReference type="PROSITE" id="PS51462"/>
    </source>
</evidence>
<comment type="similarity">
    <text evidence="1">Belongs to the Nudix hydrolase family.</text>
</comment>
<dbReference type="Pfam" id="PF00293">
    <property type="entry name" value="NUDIX"/>
    <property type="match status" value="1"/>
</dbReference>
<dbReference type="OrthoDB" id="9787880at2"/>
<keyword evidence="5" id="KW-1185">Reference proteome</keyword>
<dbReference type="PROSITE" id="PS51462">
    <property type="entry name" value="NUDIX"/>
    <property type="match status" value="1"/>
</dbReference>
<dbReference type="KEGG" id="kbs:EPA93_43100"/>
<dbReference type="PANTHER" id="PTHR43736:SF1">
    <property type="entry name" value="DIHYDRONEOPTERIN TRIPHOSPHATE DIPHOSPHATASE"/>
    <property type="match status" value="1"/>
</dbReference>